<dbReference type="EMBL" id="MUJZ01017993">
    <property type="protein sequence ID" value="OTF80491.1"/>
    <property type="molecule type" value="Genomic_DNA"/>
</dbReference>
<accession>A0A1Y3BHT1</accession>
<evidence type="ECO:0000313" key="2">
    <source>
        <dbReference type="EMBL" id="OTF80491.1"/>
    </source>
</evidence>
<keyword evidence="3" id="KW-1185">Reference proteome</keyword>
<organism evidence="2 3">
    <name type="scientific">Euroglyphus maynei</name>
    <name type="common">Mayne's house dust mite</name>
    <dbReference type="NCBI Taxonomy" id="6958"/>
    <lineage>
        <taxon>Eukaryota</taxon>
        <taxon>Metazoa</taxon>
        <taxon>Ecdysozoa</taxon>
        <taxon>Arthropoda</taxon>
        <taxon>Chelicerata</taxon>
        <taxon>Arachnida</taxon>
        <taxon>Acari</taxon>
        <taxon>Acariformes</taxon>
        <taxon>Sarcoptiformes</taxon>
        <taxon>Astigmata</taxon>
        <taxon>Psoroptidia</taxon>
        <taxon>Analgoidea</taxon>
        <taxon>Pyroglyphidae</taxon>
        <taxon>Pyroglyphinae</taxon>
        <taxon>Euroglyphus</taxon>
    </lineage>
</organism>
<sequence>MYLAIKRYRPHYECCKQLRSIEKHLVNVKPLIQKIQSDQERQTYSKQLIALNDDLSAIAVNSIIPGSDPKIMDKIIVVKQINVIREKIDELISNLEQALNEQELRLKRLQETLEQERCKQAEEDERRRQQEQKRREMNEQRELIAKQFLTENVNHHQQQQQQMTNNQQNGTVDLSSIEPSSLIIMNDEERQRQIDYLKRLEQERRDYELALRL</sequence>
<protein>
    <submittedName>
        <fullName evidence="2">Uncharacterized protein</fullName>
    </submittedName>
</protein>
<name>A0A1Y3BHT1_EURMA</name>
<proteinExistence type="predicted"/>
<gene>
    <name evidence="2" type="ORF">BLA29_009755</name>
</gene>
<evidence type="ECO:0000256" key="1">
    <source>
        <dbReference type="SAM" id="MobiDB-lite"/>
    </source>
</evidence>
<dbReference type="Proteomes" id="UP000194236">
    <property type="component" value="Unassembled WGS sequence"/>
</dbReference>
<feature type="region of interest" description="Disordered" evidence="1">
    <location>
        <begin position="153"/>
        <end position="173"/>
    </location>
</feature>
<reference evidence="2 3" key="1">
    <citation type="submission" date="2017-03" db="EMBL/GenBank/DDBJ databases">
        <title>Genome Survey of Euroglyphus maynei.</title>
        <authorList>
            <person name="Arlian L.G."/>
            <person name="Morgan M.S."/>
            <person name="Rider S.D."/>
        </authorList>
    </citation>
    <scope>NUCLEOTIDE SEQUENCE [LARGE SCALE GENOMIC DNA]</scope>
    <source>
        <strain evidence="2">Arlian Lab</strain>
        <tissue evidence="2">Whole body</tissue>
    </source>
</reference>
<feature type="non-terminal residue" evidence="2">
    <location>
        <position position="213"/>
    </location>
</feature>
<dbReference type="AlphaFoldDB" id="A0A1Y3BHT1"/>
<feature type="compositionally biased region" description="Low complexity" evidence="1">
    <location>
        <begin position="155"/>
        <end position="169"/>
    </location>
</feature>
<comment type="caution">
    <text evidence="2">The sequence shown here is derived from an EMBL/GenBank/DDBJ whole genome shotgun (WGS) entry which is preliminary data.</text>
</comment>
<feature type="region of interest" description="Disordered" evidence="1">
    <location>
        <begin position="116"/>
        <end position="137"/>
    </location>
</feature>
<evidence type="ECO:0000313" key="3">
    <source>
        <dbReference type="Proteomes" id="UP000194236"/>
    </source>
</evidence>